<keyword evidence="2" id="KW-1185">Reference proteome</keyword>
<comment type="caution">
    <text evidence="1">The sequence shown here is derived from an EMBL/GenBank/DDBJ whole genome shotgun (WGS) entry which is preliminary data.</text>
</comment>
<gene>
    <name evidence="1" type="ORF">HUJ06_001431</name>
</gene>
<proteinExistence type="predicted"/>
<organism evidence="1 2">
    <name type="scientific">Nelumbo nucifera</name>
    <name type="common">Sacred lotus</name>
    <dbReference type="NCBI Taxonomy" id="4432"/>
    <lineage>
        <taxon>Eukaryota</taxon>
        <taxon>Viridiplantae</taxon>
        <taxon>Streptophyta</taxon>
        <taxon>Embryophyta</taxon>
        <taxon>Tracheophyta</taxon>
        <taxon>Spermatophyta</taxon>
        <taxon>Magnoliopsida</taxon>
        <taxon>Proteales</taxon>
        <taxon>Nelumbonaceae</taxon>
        <taxon>Nelumbo</taxon>
    </lineage>
</organism>
<sequence length="74" mass="7987">MTVEDGAKGPVVLALLPSGGPSGCYLIRQKLQSFDLVALVITCYDLFFARPSYLNLATVDYCSSTVILFGIQEP</sequence>
<evidence type="ECO:0000313" key="1">
    <source>
        <dbReference type="EMBL" id="DAD43201.1"/>
    </source>
</evidence>
<evidence type="ECO:0000313" key="2">
    <source>
        <dbReference type="Proteomes" id="UP000607653"/>
    </source>
</evidence>
<protein>
    <submittedName>
        <fullName evidence="1">Uncharacterized protein</fullName>
    </submittedName>
</protein>
<name>A0A822ZHR3_NELNU</name>
<dbReference type="Proteomes" id="UP000607653">
    <property type="component" value="Unassembled WGS sequence"/>
</dbReference>
<dbReference type="AlphaFoldDB" id="A0A822ZHR3"/>
<accession>A0A822ZHR3</accession>
<reference evidence="1 2" key="1">
    <citation type="journal article" date="2020" name="Mol. Biol. Evol.">
        <title>Distinct Expression and Methylation Patterns for Genes with Different Fates following a Single Whole-Genome Duplication in Flowering Plants.</title>
        <authorList>
            <person name="Shi T."/>
            <person name="Rahmani R.S."/>
            <person name="Gugger P.F."/>
            <person name="Wang M."/>
            <person name="Li H."/>
            <person name="Zhang Y."/>
            <person name="Li Z."/>
            <person name="Wang Q."/>
            <person name="Van de Peer Y."/>
            <person name="Marchal K."/>
            <person name="Chen J."/>
        </authorList>
    </citation>
    <scope>NUCLEOTIDE SEQUENCE [LARGE SCALE GENOMIC DNA]</scope>
    <source>
        <tissue evidence="1">Leaf</tissue>
    </source>
</reference>
<dbReference type="EMBL" id="DUZY01000006">
    <property type="protein sequence ID" value="DAD43201.1"/>
    <property type="molecule type" value="Genomic_DNA"/>
</dbReference>